<dbReference type="EMBL" id="OZ019903">
    <property type="protein sequence ID" value="CAK9196349.1"/>
    <property type="molecule type" value="Genomic_DNA"/>
</dbReference>
<organism evidence="1 2">
    <name type="scientific">Sphagnum troendelagicum</name>
    <dbReference type="NCBI Taxonomy" id="128251"/>
    <lineage>
        <taxon>Eukaryota</taxon>
        <taxon>Viridiplantae</taxon>
        <taxon>Streptophyta</taxon>
        <taxon>Embryophyta</taxon>
        <taxon>Bryophyta</taxon>
        <taxon>Sphagnophytina</taxon>
        <taxon>Sphagnopsida</taxon>
        <taxon>Sphagnales</taxon>
        <taxon>Sphagnaceae</taxon>
        <taxon>Sphagnum</taxon>
    </lineage>
</organism>
<dbReference type="Proteomes" id="UP001497512">
    <property type="component" value="Chromosome 11"/>
</dbReference>
<proteinExistence type="predicted"/>
<evidence type="ECO:0000313" key="1">
    <source>
        <dbReference type="EMBL" id="CAK9196349.1"/>
    </source>
</evidence>
<protein>
    <submittedName>
        <fullName evidence="1">Uncharacterized protein</fullName>
    </submittedName>
</protein>
<name>A0ABP0TGX1_9BRYO</name>
<sequence length="172" mass="19553">MNNFKAVRGSAWREVVKEAYLWLKTMSLIADALINGEAMEVACRVFLSATAAVPAELQALRDASPERRTRRKVSVAAIFLKRRVQFSNRHYSKHTSVYASRPRHLKVLGLEKHLKTSDKFANEFLNFSSYSFSCSSSQDCRAIQHHNPVIYAGMYWCASCLSFFDFPNLAGH</sequence>
<gene>
    <name evidence="1" type="ORF">CSSPTR1EN2_LOCUS3429</name>
</gene>
<accession>A0ABP0TGX1</accession>
<evidence type="ECO:0000313" key="2">
    <source>
        <dbReference type="Proteomes" id="UP001497512"/>
    </source>
</evidence>
<keyword evidence="2" id="KW-1185">Reference proteome</keyword>
<reference evidence="1" key="1">
    <citation type="submission" date="2024-02" db="EMBL/GenBank/DDBJ databases">
        <authorList>
            <consortium name="ELIXIR-Norway"/>
            <consortium name="Elixir Norway"/>
        </authorList>
    </citation>
    <scope>NUCLEOTIDE SEQUENCE</scope>
</reference>